<dbReference type="GO" id="GO:0008756">
    <property type="term" value="F:o-succinylbenzoate-CoA ligase activity"/>
    <property type="evidence" value="ECO:0007669"/>
    <property type="project" value="InterPro"/>
</dbReference>
<keyword evidence="2 7" id="KW-0436">Ligase</keyword>
<dbReference type="InterPro" id="IPR050237">
    <property type="entry name" value="ATP-dep_AMP-bd_enzyme"/>
</dbReference>
<dbReference type="Pfam" id="PF13193">
    <property type="entry name" value="AMP-binding_C"/>
    <property type="match status" value="1"/>
</dbReference>
<dbReference type="EMBL" id="BATM01000033">
    <property type="protein sequence ID" value="GAD80332.1"/>
    <property type="molecule type" value="Genomic_DNA"/>
</dbReference>
<dbReference type="InterPro" id="IPR020845">
    <property type="entry name" value="AMP-binding_CS"/>
</dbReference>
<evidence type="ECO:0000256" key="1">
    <source>
        <dbReference type="ARBA" id="ARBA00022428"/>
    </source>
</evidence>
<accession>U3B4H4</accession>
<evidence type="ECO:0000256" key="3">
    <source>
        <dbReference type="ARBA" id="ARBA00022741"/>
    </source>
</evidence>
<feature type="domain" description="AMP-dependent synthetase/ligase" evidence="5">
    <location>
        <begin position="28"/>
        <end position="335"/>
    </location>
</feature>
<dbReference type="PROSITE" id="PS00455">
    <property type="entry name" value="AMP_BINDING"/>
    <property type="match status" value="1"/>
</dbReference>
<protein>
    <submittedName>
        <fullName evidence="7">2-succinylbenzoate--CoA ligase</fullName>
    </submittedName>
</protein>
<dbReference type="NCBIfam" id="NF006539">
    <property type="entry name" value="PRK09029.1"/>
    <property type="match status" value="1"/>
</dbReference>
<evidence type="ECO:0000313" key="7">
    <source>
        <dbReference type="EMBL" id="GAD80332.1"/>
    </source>
</evidence>
<keyword evidence="1" id="KW-0474">Menaquinone biosynthesis</keyword>
<dbReference type="InterPro" id="IPR010192">
    <property type="entry name" value="MenE"/>
</dbReference>
<evidence type="ECO:0000256" key="4">
    <source>
        <dbReference type="ARBA" id="ARBA00022840"/>
    </source>
</evidence>
<name>U3B4H4_9VIBR</name>
<feature type="domain" description="AMP-binding enzyme C-terminal" evidence="6">
    <location>
        <begin position="384"/>
        <end position="446"/>
    </location>
</feature>
<sequence>MSLNTLFSHQSPLCYWSKCSDNKASLAPQANDIALLCRVGRYSWSELASRVAAVRQQLLEQGLASSDVLMLVTAHSSLQSLLVYLAALEEGIVVSIVPLLPEPELIKRQQILGGSYCYLCPTIDSRLLPLMNSVQVDFSVGGDVTSSDSNFSLSHIASLIFTSGSTGDPKAVAHTVNNHLASAMGLQDSFHFDATSTWLLSLPLFHVSGLAIVWRWLLSGCCLRLKEGQGLDLHGVSHTSMVPTQLQRALQQQTPLTLQRVLLGGAIIPHQLAHAARERGIDTWAGYGLTEMASTVTAKRVDETDSAGRVLTKRAIKLEEQRIFVAGDTLAVGYWKNGSLSPLPLQNGWFDTQDLGDWQNDELVIVGRADNLFISGGENIHCEEIERVLMKHQSVAQAFIMPIADHEFGHRPIALLSLSQETLTSELKQQLNELCLAHLQKFKCPINYLPIPSHLLNQGIKVSRAKLKAWLSDTNLTQ</sequence>
<dbReference type="NCBIfam" id="TIGR01923">
    <property type="entry name" value="menE"/>
    <property type="match status" value="1"/>
</dbReference>
<dbReference type="OrthoDB" id="9803968at2"/>
<dbReference type="Pfam" id="PF00501">
    <property type="entry name" value="AMP-binding"/>
    <property type="match status" value="1"/>
</dbReference>
<dbReference type="InterPro" id="IPR000873">
    <property type="entry name" value="AMP-dep_synth/lig_dom"/>
</dbReference>
<dbReference type="GO" id="GO:0009234">
    <property type="term" value="P:menaquinone biosynthetic process"/>
    <property type="evidence" value="ECO:0007669"/>
    <property type="project" value="UniProtKB-KW"/>
</dbReference>
<dbReference type="AlphaFoldDB" id="U3B4H4"/>
<evidence type="ECO:0000259" key="5">
    <source>
        <dbReference type="Pfam" id="PF00501"/>
    </source>
</evidence>
<dbReference type="PANTHER" id="PTHR43767">
    <property type="entry name" value="LONG-CHAIN-FATTY-ACID--COA LIGASE"/>
    <property type="match status" value="1"/>
</dbReference>
<dbReference type="CDD" id="cd17630">
    <property type="entry name" value="OSB_MenE-like"/>
    <property type="match status" value="1"/>
</dbReference>
<dbReference type="SUPFAM" id="SSF56801">
    <property type="entry name" value="Acetyl-CoA synthetase-like"/>
    <property type="match status" value="1"/>
</dbReference>
<keyword evidence="4" id="KW-0067">ATP-binding</keyword>
<reference evidence="7 8" key="1">
    <citation type="submission" date="2013-09" db="EMBL/GenBank/DDBJ databases">
        <title>Whole genome shotgun sequence of Vibrio ezurae NBRC 102218.</title>
        <authorList>
            <person name="Yoshida I."/>
            <person name="Hosoyama A."/>
            <person name="Numata M."/>
            <person name="Hashimoto M."/>
            <person name="Hosoyama Y."/>
            <person name="Tsuchikane K."/>
            <person name="Noguchi M."/>
            <person name="Hirakata S."/>
            <person name="Ichikawa N."/>
            <person name="Ohji S."/>
            <person name="Yamazoe A."/>
            <person name="Fujita N."/>
        </authorList>
    </citation>
    <scope>NUCLEOTIDE SEQUENCE [LARGE SCALE GENOMIC DNA]</scope>
    <source>
        <strain evidence="7 8">NBRC 102218</strain>
    </source>
</reference>
<evidence type="ECO:0000259" key="6">
    <source>
        <dbReference type="Pfam" id="PF13193"/>
    </source>
</evidence>
<dbReference type="Gene3D" id="3.40.50.12780">
    <property type="entry name" value="N-terminal domain of ligase-like"/>
    <property type="match status" value="1"/>
</dbReference>
<gene>
    <name evidence="7" type="primary">menE</name>
    <name evidence="7" type="ORF">VEZ01S_33_00340</name>
</gene>
<dbReference type="RefSeq" id="WP_021714040.1">
    <property type="nucleotide sequence ID" value="NZ_BATM01000033.1"/>
</dbReference>
<dbReference type="STRING" id="1219080.VEZ01S_33_00340"/>
<dbReference type="InterPro" id="IPR045851">
    <property type="entry name" value="AMP-bd_C_sf"/>
</dbReference>
<organism evidence="7 8">
    <name type="scientific">Vibrio ezurae NBRC 102218</name>
    <dbReference type="NCBI Taxonomy" id="1219080"/>
    <lineage>
        <taxon>Bacteria</taxon>
        <taxon>Pseudomonadati</taxon>
        <taxon>Pseudomonadota</taxon>
        <taxon>Gammaproteobacteria</taxon>
        <taxon>Vibrionales</taxon>
        <taxon>Vibrionaceae</taxon>
        <taxon>Vibrio</taxon>
    </lineage>
</organism>
<dbReference type="InterPro" id="IPR025110">
    <property type="entry name" value="AMP-bd_C"/>
</dbReference>
<dbReference type="Gene3D" id="3.30.300.30">
    <property type="match status" value="1"/>
</dbReference>
<proteinExistence type="predicted"/>
<evidence type="ECO:0000256" key="2">
    <source>
        <dbReference type="ARBA" id="ARBA00022598"/>
    </source>
</evidence>
<dbReference type="PANTHER" id="PTHR43767:SF1">
    <property type="entry name" value="NONRIBOSOMAL PEPTIDE SYNTHASE PES1 (EUROFUNG)-RELATED"/>
    <property type="match status" value="1"/>
</dbReference>
<evidence type="ECO:0000313" key="8">
    <source>
        <dbReference type="Proteomes" id="UP000016562"/>
    </source>
</evidence>
<keyword evidence="8" id="KW-1185">Reference proteome</keyword>
<dbReference type="InterPro" id="IPR042099">
    <property type="entry name" value="ANL_N_sf"/>
</dbReference>
<dbReference type="Proteomes" id="UP000016562">
    <property type="component" value="Unassembled WGS sequence"/>
</dbReference>
<dbReference type="eggNOG" id="COG0318">
    <property type="taxonomic scope" value="Bacteria"/>
</dbReference>
<keyword evidence="3" id="KW-0547">Nucleotide-binding</keyword>
<dbReference type="GO" id="GO:0005524">
    <property type="term" value="F:ATP binding"/>
    <property type="evidence" value="ECO:0007669"/>
    <property type="project" value="UniProtKB-KW"/>
</dbReference>
<comment type="caution">
    <text evidence="7">The sequence shown here is derived from an EMBL/GenBank/DDBJ whole genome shotgun (WGS) entry which is preliminary data.</text>
</comment>